<dbReference type="Proteomes" id="UP000054911">
    <property type="component" value="Unassembled WGS sequence"/>
</dbReference>
<evidence type="ECO:0000256" key="2">
    <source>
        <dbReference type="ARBA" id="ARBA00022723"/>
    </source>
</evidence>
<evidence type="ECO:0000256" key="1">
    <source>
        <dbReference type="ARBA" id="ARBA00022617"/>
    </source>
</evidence>
<sequence>MRNVAKLGAFLLSALFAFSSFGAFAADAVPLERAPDTMQARVMGCAACHGARGEGTDNDYFPRLSGKPAGYLYNQLLAFRDGRRKYPPMNYLLAYLPDAYLKQIADYFASERPPFPPPAPVKVDTKTLDLGKTLVAKGDTARKVPACVSCHGAAMTGMEPAIPGLLGLHADYLSAQLGAWRYGTRSTVAPDCMAQVSKLLNDRDITAIAAYLASLPAPADPVPVAAGSLRMPLACGSVHN</sequence>
<dbReference type="EMBL" id="FCOE02000006">
    <property type="protein sequence ID" value="SAK58258.1"/>
    <property type="molecule type" value="Genomic_DNA"/>
</dbReference>
<evidence type="ECO:0000256" key="5">
    <source>
        <dbReference type="PIRSR" id="PIRSR000005-2"/>
    </source>
</evidence>
<dbReference type="PROSITE" id="PS51007">
    <property type="entry name" value="CYTC"/>
    <property type="match status" value="2"/>
</dbReference>
<feature type="binding site" description="axial binding residue" evidence="5">
    <location>
        <position position="151"/>
    </location>
    <ligand>
        <name>heme c</name>
        <dbReference type="ChEBI" id="CHEBI:61717"/>
        <label>2</label>
    </ligand>
    <ligandPart>
        <name>Fe</name>
        <dbReference type="ChEBI" id="CHEBI:18248"/>
    </ligandPart>
</feature>
<evidence type="ECO:0000256" key="6">
    <source>
        <dbReference type="SAM" id="SignalP"/>
    </source>
</evidence>
<dbReference type="PANTHER" id="PTHR33751">
    <property type="entry name" value="CBB3-TYPE CYTOCHROME C OXIDASE SUBUNIT FIXP"/>
    <property type="match status" value="1"/>
</dbReference>
<evidence type="ECO:0000256" key="4">
    <source>
        <dbReference type="PIRSR" id="PIRSR000005-1"/>
    </source>
</evidence>
<feature type="signal peptide" evidence="6">
    <location>
        <begin position="1"/>
        <end position="25"/>
    </location>
</feature>
<dbReference type="InterPro" id="IPR036909">
    <property type="entry name" value="Cyt_c-like_dom_sf"/>
</dbReference>
<protein>
    <submittedName>
        <fullName evidence="8">Cytochrome c</fullName>
    </submittedName>
</protein>
<feature type="binding site" description="covalent" evidence="4">
    <location>
        <position position="45"/>
    </location>
    <ligand>
        <name>heme c</name>
        <dbReference type="ChEBI" id="CHEBI:61717"/>
        <label>1</label>
    </ligand>
</feature>
<dbReference type="GO" id="GO:0009055">
    <property type="term" value="F:electron transfer activity"/>
    <property type="evidence" value="ECO:0007669"/>
    <property type="project" value="InterPro"/>
</dbReference>
<name>A0A158AK89_9BURK</name>
<keyword evidence="3 5" id="KW-0408">Iron</keyword>
<accession>A0A158AK89</accession>
<dbReference type="PANTHER" id="PTHR33751:SF11">
    <property type="entry name" value="BLL4483 PROTEIN"/>
    <property type="match status" value="1"/>
</dbReference>
<evidence type="ECO:0000313" key="8">
    <source>
        <dbReference type="EMBL" id="SAK58258.1"/>
    </source>
</evidence>
<keyword evidence="2 5" id="KW-0479">Metal-binding</keyword>
<evidence type="ECO:0000256" key="3">
    <source>
        <dbReference type="ARBA" id="ARBA00023004"/>
    </source>
</evidence>
<feature type="binding site" description="axial binding residue" evidence="5">
    <location>
        <position position="193"/>
    </location>
    <ligand>
        <name>heme c</name>
        <dbReference type="ChEBI" id="CHEBI:61717"/>
        <label>2</label>
    </ligand>
    <ligandPart>
        <name>Fe</name>
        <dbReference type="ChEBI" id="CHEBI:18248"/>
    </ligandPart>
</feature>
<evidence type="ECO:0000259" key="7">
    <source>
        <dbReference type="PROSITE" id="PS51007"/>
    </source>
</evidence>
<comment type="caution">
    <text evidence="8">The sequence shown here is derived from an EMBL/GenBank/DDBJ whole genome shotgun (WGS) entry which is preliminary data.</text>
</comment>
<feature type="domain" description="Cytochrome c" evidence="7">
    <location>
        <begin position="133"/>
        <end position="216"/>
    </location>
</feature>
<keyword evidence="9" id="KW-1185">Reference proteome</keyword>
<evidence type="ECO:0000313" key="9">
    <source>
        <dbReference type="Proteomes" id="UP000054911"/>
    </source>
</evidence>
<feature type="domain" description="Cytochrome c" evidence="7">
    <location>
        <begin position="26"/>
        <end position="112"/>
    </location>
</feature>
<comment type="PTM">
    <text evidence="4">Binds 2 heme c groups covalently per subunit.</text>
</comment>
<dbReference type="GO" id="GO:0005506">
    <property type="term" value="F:iron ion binding"/>
    <property type="evidence" value="ECO:0007669"/>
    <property type="project" value="InterPro"/>
</dbReference>
<dbReference type="InterPro" id="IPR024167">
    <property type="entry name" value="Cytochrome_c4-like"/>
</dbReference>
<dbReference type="PIRSF" id="PIRSF000005">
    <property type="entry name" value="Cytochrome_c4"/>
    <property type="match status" value="1"/>
</dbReference>
<dbReference type="STRING" id="1777141.AWB80_02390"/>
<proteinExistence type="predicted"/>
<keyword evidence="6" id="KW-0732">Signal</keyword>
<dbReference type="GO" id="GO:0020037">
    <property type="term" value="F:heme binding"/>
    <property type="evidence" value="ECO:0007669"/>
    <property type="project" value="InterPro"/>
</dbReference>
<dbReference type="Gene3D" id="1.10.760.10">
    <property type="entry name" value="Cytochrome c-like domain"/>
    <property type="match status" value="2"/>
</dbReference>
<feature type="binding site" description="covalent" evidence="4">
    <location>
        <position position="150"/>
    </location>
    <ligand>
        <name>heme c</name>
        <dbReference type="ChEBI" id="CHEBI:61717"/>
        <label>2</label>
    </ligand>
</feature>
<dbReference type="GO" id="GO:0042597">
    <property type="term" value="C:periplasmic space"/>
    <property type="evidence" value="ECO:0007669"/>
    <property type="project" value="InterPro"/>
</dbReference>
<keyword evidence="1 4" id="KW-0349">Heme</keyword>
<feature type="binding site" description="covalent" evidence="4">
    <location>
        <position position="48"/>
    </location>
    <ligand>
        <name>heme c</name>
        <dbReference type="ChEBI" id="CHEBI:61717"/>
        <label>1</label>
    </ligand>
</feature>
<feature type="binding site" description="axial binding residue" evidence="5">
    <location>
        <position position="49"/>
    </location>
    <ligand>
        <name>heme c</name>
        <dbReference type="ChEBI" id="CHEBI:61717"/>
        <label>1</label>
    </ligand>
    <ligandPart>
        <name>Fe</name>
        <dbReference type="ChEBI" id="CHEBI:18248"/>
    </ligandPart>
</feature>
<feature type="chain" id="PRO_5007620687" evidence="6">
    <location>
        <begin position="26"/>
        <end position="240"/>
    </location>
</feature>
<dbReference type="SUPFAM" id="SSF46626">
    <property type="entry name" value="Cytochrome c"/>
    <property type="match status" value="2"/>
</dbReference>
<gene>
    <name evidence="8" type="ORF">AWB80_02390</name>
</gene>
<dbReference type="AlphaFoldDB" id="A0A158AK89"/>
<reference evidence="8" key="1">
    <citation type="submission" date="2016-01" db="EMBL/GenBank/DDBJ databases">
        <authorList>
            <person name="Peeters C."/>
        </authorList>
    </citation>
    <scope>NUCLEOTIDE SEQUENCE [LARGE SCALE GENOMIC DNA]</scope>
    <source>
        <strain evidence="8">LMG 29323</strain>
    </source>
</reference>
<dbReference type="Pfam" id="PF00034">
    <property type="entry name" value="Cytochrom_C"/>
    <property type="match status" value="2"/>
</dbReference>
<dbReference type="InterPro" id="IPR050597">
    <property type="entry name" value="Cytochrome_c_Oxidase_Subunit"/>
</dbReference>
<feature type="binding site" description="axial binding residue" evidence="5">
    <location>
        <position position="89"/>
    </location>
    <ligand>
        <name>heme c</name>
        <dbReference type="ChEBI" id="CHEBI:61717"/>
        <label>1</label>
    </ligand>
    <ligandPart>
        <name>Fe</name>
        <dbReference type="ChEBI" id="CHEBI:18248"/>
    </ligandPart>
</feature>
<feature type="binding site" description="covalent" evidence="4">
    <location>
        <position position="147"/>
    </location>
    <ligand>
        <name>heme c</name>
        <dbReference type="ChEBI" id="CHEBI:61717"/>
        <label>2</label>
    </ligand>
</feature>
<organism evidence="8 9">
    <name type="scientific">Caballeronia pedi</name>
    <dbReference type="NCBI Taxonomy" id="1777141"/>
    <lineage>
        <taxon>Bacteria</taxon>
        <taxon>Pseudomonadati</taxon>
        <taxon>Pseudomonadota</taxon>
        <taxon>Betaproteobacteria</taxon>
        <taxon>Burkholderiales</taxon>
        <taxon>Burkholderiaceae</taxon>
        <taxon>Caballeronia</taxon>
    </lineage>
</organism>
<dbReference type="InterPro" id="IPR009056">
    <property type="entry name" value="Cyt_c-like_dom"/>
</dbReference>